<organism evidence="2 3">
    <name type="scientific">Magallana gigas</name>
    <name type="common">Pacific oyster</name>
    <name type="synonym">Crassostrea gigas</name>
    <dbReference type="NCBI Taxonomy" id="29159"/>
    <lineage>
        <taxon>Eukaryota</taxon>
        <taxon>Metazoa</taxon>
        <taxon>Spiralia</taxon>
        <taxon>Lophotrochozoa</taxon>
        <taxon>Mollusca</taxon>
        <taxon>Bivalvia</taxon>
        <taxon>Autobranchia</taxon>
        <taxon>Pteriomorphia</taxon>
        <taxon>Ostreida</taxon>
        <taxon>Ostreoidea</taxon>
        <taxon>Ostreidae</taxon>
        <taxon>Magallana</taxon>
    </lineage>
</organism>
<feature type="region of interest" description="Disordered" evidence="1">
    <location>
        <begin position="1"/>
        <end position="31"/>
    </location>
</feature>
<accession>A0A8W8MDI9</accession>
<reference evidence="2" key="1">
    <citation type="submission" date="2022-08" db="UniProtKB">
        <authorList>
            <consortium name="EnsemblMetazoa"/>
        </authorList>
    </citation>
    <scope>IDENTIFICATION</scope>
    <source>
        <strain evidence="2">05x7-T-G4-1.051#20</strain>
    </source>
</reference>
<protein>
    <submittedName>
        <fullName evidence="2">Uncharacterized protein</fullName>
    </submittedName>
</protein>
<proteinExistence type="predicted"/>
<sequence length="91" mass="10001">LNPAQTSAKSKPDSGDSPLNADSSRHPIGRIRSNRSRLCIRSIAGQRRRMERPSGSALVLPITWLVIKCCDNIMTCKQAWCRISNPGKVGL</sequence>
<dbReference type="Proteomes" id="UP000005408">
    <property type="component" value="Unassembled WGS sequence"/>
</dbReference>
<dbReference type="EnsemblMetazoa" id="G3227.9">
    <property type="protein sequence ID" value="G3227.9:cds"/>
    <property type="gene ID" value="G3227"/>
</dbReference>
<evidence type="ECO:0000256" key="1">
    <source>
        <dbReference type="SAM" id="MobiDB-lite"/>
    </source>
</evidence>
<evidence type="ECO:0000313" key="3">
    <source>
        <dbReference type="Proteomes" id="UP000005408"/>
    </source>
</evidence>
<keyword evidence="3" id="KW-1185">Reference proteome</keyword>
<name>A0A8W8MDI9_MAGGI</name>
<dbReference type="AlphaFoldDB" id="A0A8W8MDI9"/>
<evidence type="ECO:0000313" key="2">
    <source>
        <dbReference type="EnsemblMetazoa" id="G3227.9:cds"/>
    </source>
</evidence>